<evidence type="ECO:0000313" key="3">
    <source>
        <dbReference type="Proteomes" id="UP001155241"/>
    </source>
</evidence>
<dbReference type="EMBL" id="JAMXLR010000024">
    <property type="protein sequence ID" value="MCO6043523.1"/>
    <property type="molecule type" value="Genomic_DNA"/>
</dbReference>
<keyword evidence="3" id="KW-1185">Reference proteome</keyword>
<comment type="caution">
    <text evidence="2">The sequence shown here is derived from an EMBL/GenBank/DDBJ whole genome shotgun (WGS) entry which is preliminary data.</text>
</comment>
<dbReference type="InterPro" id="IPR052894">
    <property type="entry name" value="AsmA-related"/>
</dbReference>
<keyword evidence="1" id="KW-0472">Membrane</keyword>
<keyword evidence="1" id="KW-1133">Transmembrane helix</keyword>
<evidence type="ECO:0000313" key="2">
    <source>
        <dbReference type="EMBL" id="MCO6043523.1"/>
    </source>
</evidence>
<sequence>MDGDRPIVPLRKEAITIICRLVNLCWFAFKWSIITMLLTVVVVGGYLYWRLDDELRRYAENLLADHYTQLDVKLGAARFEAGRGVMLQNLTLSQRGADGRLQVLAEVDEMQLLGAFDMEALSSGEPIVERIRMRTPRLHAVRQKNGSWNVEQLFPPPATSEHPPIVEVVGALVTIDDGGMEGKPLLLRDVNLSAKCVAQSPAASDDAPTLRTYQLEGSVGGELADVFNFAGTVRTGSPEFDFKTTITGLDLSSSTMTKLLGRVPQLVPVSEVAGRLDTIIQVSRGLQGPPTWKADFAAKGCRVALTGVHRPLTAVSAKGTASSGQLQIHEAHANFGKSRISLALTRNGWTSSAPLALRARAEDLAIDDTLAEMLPPKAVEAWDRFQPAGYADVEVALQFIDSRWIPNATLTCRHASFTDRKKFDYRVTDGAGTLKLVDAQDGSGPIFVIESLTGRVEGTPISIEGRFSGLPGLGECRRLGGEPLPPVGWLKVHGERLPIVDAVVDAIEPEEGKVRRIVDALDAKGRVTLDWKFERTDPFNEPRTTTDLTFHDARLRFDEFPYPLSHIEGTATERDGNWRFDNLVSSTPGTTRVVRAGGTCNKTAAGHQLQLTIVGEHLPLDDTLRLALPEVHQAAWEKIRPRSGRVNFRADIGHHIGVDTRPDVRLAIVPLPGSQSIEPVSIEPTSFPYHLKNLTGRIDVVGNQVTFNGIQAEHGQTHIETDGIWVPNPLGGWRLEFSNLHVDRLETDFDLKEAAPTEVKRIISYMNPAGTFNIHNGTVRFSQQAAGSTNLQSDWNISIGCQQNNLEVGVPLKSVSGIVHLTGQHNGNLRFTAGRLELDSVFWNGMQLTNVRGPLWIDSQECRLGQGAYEQIVKSQIPISKDVTKSIESDLYGGRLALDAIVPLEAPSRYRLALGINKCDLARVSTDYFGGSVDLTGTLTGQMTLGGMGHSLDLLSGNGRIQVRDAQMYELPVMARMLKVLRNRVPDKTAFTGVDAQFKLDGSTIHFNEFNLLGDALSLYGAGDVTLDRQLNLKFYSTVGRNDLHVPLLKSMIGQASANLLLIKVTGPIENARVDREALPAVNEFMEQLGGEGVATPRPTRGFWNR</sequence>
<keyword evidence="1" id="KW-0812">Transmembrane</keyword>
<accession>A0A9X2F8C5</accession>
<reference evidence="2" key="1">
    <citation type="submission" date="2022-06" db="EMBL/GenBank/DDBJ databases">
        <title>Aeoliella straminimaris, a novel planctomycete from sediments.</title>
        <authorList>
            <person name="Vitorino I.R."/>
            <person name="Lage O.M."/>
        </authorList>
    </citation>
    <scope>NUCLEOTIDE SEQUENCE</scope>
    <source>
        <strain evidence="2">ICT_H6.2</strain>
    </source>
</reference>
<dbReference type="RefSeq" id="WP_252851628.1">
    <property type="nucleotide sequence ID" value="NZ_JAMXLR010000024.1"/>
</dbReference>
<dbReference type="Proteomes" id="UP001155241">
    <property type="component" value="Unassembled WGS sequence"/>
</dbReference>
<dbReference type="GO" id="GO:0005886">
    <property type="term" value="C:plasma membrane"/>
    <property type="evidence" value="ECO:0007669"/>
    <property type="project" value="TreeGrafter"/>
</dbReference>
<proteinExistence type="predicted"/>
<protein>
    <recommendedName>
        <fullName evidence="4">AsmA-like C-terminal domain-containing protein</fullName>
    </recommendedName>
</protein>
<feature type="transmembrane region" description="Helical" evidence="1">
    <location>
        <begin position="21"/>
        <end position="49"/>
    </location>
</feature>
<name>A0A9X2F8C5_9BACT</name>
<evidence type="ECO:0000256" key="1">
    <source>
        <dbReference type="SAM" id="Phobius"/>
    </source>
</evidence>
<dbReference type="PANTHER" id="PTHR30441:SF4">
    <property type="entry name" value="PROTEIN ASMA"/>
    <property type="match status" value="1"/>
</dbReference>
<organism evidence="2 3">
    <name type="scientific">Aeoliella straminimaris</name>
    <dbReference type="NCBI Taxonomy" id="2954799"/>
    <lineage>
        <taxon>Bacteria</taxon>
        <taxon>Pseudomonadati</taxon>
        <taxon>Planctomycetota</taxon>
        <taxon>Planctomycetia</taxon>
        <taxon>Pirellulales</taxon>
        <taxon>Lacipirellulaceae</taxon>
        <taxon>Aeoliella</taxon>
    </lineage>
</organism>
<dbReference type="GO" id="GO:0090313">
    <property type="term" value="P:regulation of protein targeting to membrane"/>
    <property type="evidence" value="ECO:0007669"/>
    <property type="project" value="TreeGrafter"/>
</dbReference>
<gene>
    <name evidence="2" type="ORF">NG895_06350</name>
</gene>
<evidence type="ECO:0008006" key="4">
    <source>
        <dbReference type="Google" id="ProtNLM"/>
    </source>
</evidence>
<dbReference type="AlphaFoldDB" id="A0A9X2F8C5"/>
<dbReference type="PANTHER" id="PTHR30441">
    <property type="entry name" value="DUF748 DOMAIN-CONTAINING PROTEIN"/>
    <property type="match status" value="1"/>
</dbReference>